<name>A0A6L9EGT4_9FLAO</name>
<keyword evidence="1" id="KW-0472">Membrane</keyword>
<keyword evidence="1" id="KW-0812">Transmembrane</keyword>
<dbReference type="PANTHER" id="PTHR33802">
    <property type="entry name" value="SI:CH211-161H7.5-RELATED"/>
    <property type="match status" value="1"/>
</dbReference>
<evidence type="ECO:0000256" key="1">
    <source>
        <dbReference type="SAM" id="Phobius"/>
    </source>
</evidence>
<keyword evidence="3" id="KW-1185">Reference proteome</keyword>
<dbReference type="AlphaFoldDB" id="A0A6L9EGT4"/>
<feature type="transmembrane region" description="Helical" evidence="1">
    <location>
        <begin position="49"/>
        <end position="71"/>
    </location>
</feature>
<feature type="transmembrane region" description="Helical" evidence="1">
    <location>
        <begin position="140"/>
        <end position="158"/>
    </location>
</feature>
<dbReference type="Proteomes" id="UP000475249">
    <property type="component" value="Unassembled WGS sequence"/>
</dbReference>
<feature type="transmembrane region" description="Helical" evidence="1">
    <location>
        <begin position="178"/>
        <end position="196"/>
    </location>
</feature>
<evidence type="ECO:0008006" key="4">
    <source>
        <dbReference type="Google" id="ProtNLM"/>
    </source>
</evidence>
<proteinExistence type="predicted"/>
<feature type="transmembrane region" description="Helical" evidence="1">
    <location>
        <begin position="7"/>
        <end position="29"/>
    </location>
</feature>
<reference evidence="2 3" key="1">
    <citation type="submission" date="2020-01" db="EMBL/GenBank/DDBJ databases">
        <title>Bacteria diversity of Porities sp.</title>
        <authorList>
            <person name="Wang G."/>
        </authorList>
    </citation>
    <scope>NUCLEOTIDE SEQUENCE [LARGE SCALE GENOMIC DNA]</scope>
    <source>
        <strain evidence="2 3">R33</strain>
    </source>
</reference>
<protein>
    <recommendedName>
        <fullName evidence="4">Tryptophan-rich sensory protein</fullName>
    </recommendedName>
</protein>
<comment type="caution">
    <text evidence="2">The sequence shown here is derived from an EMBL/GenBank/DDBJ whole genome shotgun (WGS) entry which is preliminary data.</text>
</comment>
<feature type="transmembrane region" description="Helical" evidence="1">
    <location>
        <begin position="226"/>
        <end position="243"/>
    </location>
</feature>
<dbReference type="RefSeq" id="WP_161436936.1">
    <property type="nucleotide sequence ID" value="NZ_WXYO01000008.1"/>
</dbReference>
<feature type="transmembrane region" description="Helical" evidence="1">
    <location>
        <begin position="83"/>
        <end position="101"/>
    </location>
</feature>
<evidence type="ECO:0000313" key="3">
    <source>
        <dbReference type="Proteomes" id="UP000475249"/>
    </source>
</evidence>
<dbReference type="PANTHER" id="PTHR33802:SF1">
    <property type="entry name" value="XK-RELATED PROTEIN"/>
    <property type="match status" value="1"/>
</dbReference>
<evidence type="ECO:0000313" key="2">
    <source>
        <dbReference type="EMBL" id="NAS13895.1"/>
    </source>
</evidence>
<keyword evidence="1" id="KW-1133">Transmembrane helix</keyword>
<gene>
    <name evidence="2" type="ORF">GTQ38_17910</name>
</gene>
<dbReference type="EMBL" id="WXYO01000008">
    <property type="protein sequence ID" value="NAS13895.1"/>
    <property type="molecule type" value="Genomic_DNA"/>
</dbReference>
<organism evidence="2 3">
    <name type="scientific">Poritiphilus flavus</name>
    <dbReference type="NCBI Taxonomy" id="2697053"/>
    <lineage>
        <taxon>Bacteria</taxon>
        <taxon>Pseudomonadati</taxon>
        <taxon>Bacteroidota</taxon>
        <taxon>Flavobacteriia</taxon>
        <taxon>Flavobacteriales</taxon>
        <taxon>Flavobacteriaceae</taxon>
        <taxon>Poritiphilus</taxon>
    </lineage>
</organism>
<sequence length="257" mass="29031">MSRKQSLYLSMGSMFVFVTLYLLTSTGIIGFNPVGEAGSYGAPLVVPEAYAFTIWAPIYLFLIAFPIFQLLKKQEADKSWNEIRVWYSFNVIANGLWLVFASYDWQIGTLLLIVFMLISLFKINGLLLKLKSNGAKVNFWFERIGFSLYFGWITLATALNVSTALKFYQWQGFGISEVSWSLLILSVAALIAAATFWKYRDTAYALVVVWAFTALIVKHLNFEVLIAYLSMAIVTLFIGLILTNEVKTLKARSVNDV</sequence>
<feature type="transmembrane region" description="Helical" evidence="1">
    <location>
        <begin position="203"/>
        <end position="220"/>
    </location>
</feature>
<feature type="transmembrane region" description="Helical" evidence="1">
    <location>
        <begin position="107"/>
        <end position="128"/>
    </location>
</feature>
<accession>A0A6L9EGT4</accession>